<evidence type="ECO:0000256" key="2">
    <source>
        <dbReference type="ARBA" id="ARBA00022741"/>
    </source>
</evidence>
<dbReference type="GO" id="GO:0005524">
    <property type="term" value="F:ATP binding"/>
    <property type="evidence" value="ECO:0007669"/>
    <property type="project" value="UniProtKB-KW"/>
</dbReference>
<reference evidence="6" key="1">
    <citation type="submission" date="2015-11" db="EMBL/GenBank/DDBJ databases">
        <authorList>
            <person name="Varghese N."/>
        </authorList>
    </citation>
    <scope>NUCLEOTIDE SEQUENCE [LARGE SCALE GENOMIC DNA]</scope>
    <source>
        <strain evidence="6">DSM 45899</strain>
    </source>
</reference>
<protein>
    <submittedName>
        <fullName evidence="5">Branched-chain amino acid transport system ATP-binding protein</fullName>
    </submittedName>
</protein>
<dbReference type="GO" id="GO:1903805">
    <property type="term" value="P:L-valine import across plasma membrane"/>
    <property type="evidence" value="ECO:0007669"/>
    <property type="project" value="TreeGrafter"/>
</dbReference>
<gene>
    <name evidence="5" type="ORF">Ga0074812_108188</name>
</gene>
<keyword evidence="1" id="KW-0813">Transport</keyword>
<accession>A0A0S4QMS6</accession>
<evidence type="ECO:0000259" key="4">
    <source>
        <dbReference type="PROSITE" id="PS50893"/>
    </source>
</evidence>
<dbReference type="Pfam" id="PF12399">
    <property type="entry name" value="BCA_ABC_TP_C"/>
    <property type="match status" value="1"/>
</dbReference>
<dbReference type="RefSeq" id="WP_226930780.1">
    <property type="nucleotide sequence ID" value="NZ_FAOZ01000008.1"/>
</dbReference>
<dbReference type="InterPro" id="IPR027417">
    <property type="entry name" value="P-loop_NTPase"/>
</dbReference>
<dbReference type="GO" id="GO:0015192">
    <property type="term" value="F:L-phenylalanine transmembrane transporter activity"/>
    <property type="evidence" value="ECO:0007669"/>
    <property type="project" value="TreeGrafter"/>
</dbReference>
<dbReference type="GO" id="GO:1903806">
    <property type="term" value="P:L-isoleucine import across plasma membrane"/>
    <property type="evidence" value="ECO:0007669"/>
    <property type="project" value="TreeGrafter"/>
</dbReference>
<feature type="domain" description="ABC transporter" evidence="4">
    <location>
        <begin position="14"/>
        <end position="261"/>
    </location>
</feature>
<dbReference type="GO" id="GO:0042941">
    <property type="term" value="P:D-alanine transmembrane transport"/>
    <property type="evidence" value="ECO:0007669"/>
    <property type="project" value="TreeGrafter"/>
</dbReference>
<proteinExistence type="predicted"/>
<dbReference type="SUPFAM" id="SSF52540">
    <property type="entry name" value="P-loop containing nucleoside triphosphate hydrolases"/>
    <property type="match status" value="1"/>
</dbReference>
<dbReference type="PROSITE" id="PS50893">
    <property type="entry name" value="ABC_TRANSPORTER_2"/>
    <property type="match status" value="1"/>
</dbReference>
<dbReference type="InterPro" id="IPR032823">
    <property type="entry name" value="BCA_ABC_TP_C"/>
</dbReference>
<dbReference type="Proteomes" id="UP000198802">
    <property type="component" value="Unassembled WGS sequence"/>
</dbReference>
<dbReference type="EMBL" id="FAOZ01000008">
    <property type="protein sequence ID" value="CUU56660.1"/>
    <property type="molecule type" value="Genomic_DNA"/>
</dbReference>
<name>A0A0S4QMS6_9ACTN</name>
<dbReference type="InterPro" id="IPR051120">
    <property type="entry name" value="ABC_AA/LPS_Transport"/>
</dbReference>
<dbReference type="InterPro" id="IPR003439">
    <property type="entry name" value="ABC_transporter-like_ATP-bd"/>
</dbReference>
<sequence>MSSQSTVVGSAPLLEVRDVIQRFGGITAVDGASITVRAGTVHGLIGPNGAGKTTFFDCIAGIRRPVGGTILLDGHDVTNESSVRRARRGLRRTFQRQQVFGWLSVEDNVLLAVEWHGGGGGMIGDLLGLPSRRRRERERRERVEAVLERCGLLRLRNELAGGLSIGELRRVELARAIVDSPRLLLLDEPTSGLEDHEIEELGEILDQLAGTDDCGVLLIEHHIPFVMRHSAEVSVLELGRLIAHGTPEEIMRNEAVQDAYLS</sequence>
<dbReference type="InterPro" id="IPR003593">
    <property type="entry name" value="AAA+_ATPase"/>
</dbReference>
<dbReference type="GO" id="GO:0005886">
    <property type="term" value="C:plasma membrane"/>
    <property type="evidence" value="ECO:0007669"/>
    <property type="project" value="TreeGrafter"/>
</dbReference>
<dbReference type="GO" id="GO:0005304">
    <property type="term" value="F:L-valine transmembrane transporter activity"/>
    <property type="evidence" value="ECO:0007669"/>
    <property type="project" value="TreeGrafter"/>
</dbReference>
<keyword evidence="3 5" id="KW-0067">ATP-binding</keyword>
<dbReference type="GO" id="GO:0015188">
    <property type="term" value="F:L-isoleucine transmembrane transporter activity"/>
    <property type="evidence" value="ECO:0007669"/>
    <property type="project" value="TreeGrafter"/>
</dbReference>
<dbReference type="Pfam" id="PF00005">
    <property type="entry name" value="ABC_tran"/>
    <property type="match status" value="1"/>
</dbReference>
<dbReference type="PANTHER" id="PTHR45772">
    <property type="entry name" value="CONSERVED COMPONENT OF ABC TRANSPORTER FOR NATURAL AMINO ACIDS-RELATED"/>
    <property type="match status" value="1"/>
</dbReference>
<dbReference type="GO" id="GO:0016887">
    <property type="term" value="F:ATP hydrolysis activity"/>
    <property type="evidence" value="ECO:0007669"/>
    <property type="project" value="InterPro"/>
</dbReference>
<keyword evidence="6" id="KW-1185">Reference proteome</keyword>
<evidence type="ECO:0000313" key="5">
    <source>
        <dbReference type="EMBL" id="CUU56660.1"/>
    </source>
</evidence>
<evidence type="ECO:0000313" key="6">
    <source>
        <dbReference type="Proteomes" id="UP000198802"/>
    </source>
</evidence>
<evidence type="ECO:0000256" key="1">
    <source>
        <dbReference type="ARBA" id="ARBA00022448"/>
    </source>
</evidence>
<dbReference type="SMART" id="SM00382">
    <property type="entry name" value="AAA"/>
    <property type="match status" value="1"/>
</dbReference>
<dbReference type="Gene3D" id="3.40.50.300">
    <property type="entry name" value="P-loop containing nucleotide triphosphate hydrolases"/>
    <property type="match status" value="1"/>
</dbReference>
<evidence type="ECO:0000256" key="3">
    <source>
        <dbReference type="ARBA" id="ARBA00022840"/>
    </source>
</evidence>
<dbReference type="AlphaFoldDB" id="A0A0S4QMS6"/>
<dbReference type="GO" id="GO:0015808">
    <property type="term" value="P:L-alanine transport"/>
    <property type="evidence" value="ECO:0007669"/>
    <property type="project" value="TreeGrafter"/>
</dbReference>
<keyword evidence="2" id="KW-0547">Nucleotide-binding</keyword>
<organism evidence="5 6">
    <name type="scientific">Parafrankia irregularis</name>
    <dbReference type="NCBI Taxonomy" id="795642"/>
    <lineage>
        <taxon>Bacteria</taxon>
        <taxon>Bacillati</taxon>
        <taxon>Actinomycetota</taxon>
        <taxon>Actinomycetes</taxon>
        <taxon>Frankiales</taxon>
        <taxon>Frankiaceae</taxon>
        <taxon>Parafrankia</taxon>
    </lineage>
</organism>
<dbReference type="PANTHER" id="PTHR45772:SF7">
    <property type="entry name" value="AMINO ACID ABC TRANSPORTER ATP-BINDING PROTEIN"/>
    <property type="match status" value="1"/>
</dbReference>